<name>A0A1C7LYC4_GRIFR</name>
<sequence length="90" mass="9920">MFIPSATSVQSQLQADPITHISPIGRHPPVPKYPTQRSFAFTDAVTIPVHYPGIHTRTALRDTPNRVHSPRPRTCATQIPPTYARLSGPV</sequence>
<keyword evidence="3" id="KW-1185">Reference proteome</keyword>
<organism evidence="2 3">
    <name type="scientific">Grifola frondosa</name>
    <name type="common">Maitake</name>
    <name type="synonym">Polyporus frondosus</name>
    <dbReference type="NCBI Taxonomy" id="5627"/>
    <lineage>
        <taxon>Eukaryota</taxon>
        <taxon>Fungi</taxon>
        <taxon>Dikarya</taxon>
        <taxon>Basidiomycota</taxon>
        <taxon>Agaricomycotina</taxon>
        <taxon>Agaricomycetes</taxon>
        <taxon>Polyporales</taxon>
        <taxon>Grifolaceae</taxon>
        <taxon>Grifola</taxon>
    </lineage>
</organism>
<comment type="caution">
    <text evidence="2">The sequence shown here is derived from an EMBL/GenBank/DDBJ whole genome shotgun (WGS) entry which is preliminary data.</text>
</comment>
<evidence type="ECO:0000256" key="1">
    <source>
        <dbReference type="SAM" id="MobiDB-lite"/>
    </source>
</evidence>
<evidence type="ECO:0000313" key="2">
    <source>
        <dbReference type="EMBL" id="OBZ69157.1"/>
    </source>
</evidence>
<protein>
    <submittedName>
        <fullName evidence="2">Uncharacterized protein</fullName>
    </submittedName>
</protein>
<reference evidence="2 3" key="1">
    <citation type="submission" date="2016-03" db="EMBL/GenBank/DDBJ databases">
        <title>Whole genome sequencing of Grifola frondosa 9006-11.</title>
        <authorList>
            <person name="Min B."/>
            <person name="Park H."/>
            <person name="Kim J.-G."/>
            <person name="Cho H."/>
            <person name="Oh Y.-L."/>
            <person name="Kong W.-S."/>
            <person name="Choi I.-G."/>
        </authorList>
    </citation>
    <scope>NUCLEOTIDE SEQUENCE [LARGE SCALE GENOMIC DNA]</scope>
    <source>
        <strain evidence="2 3">9006-11</strain>
    </source>
</reference>
<dbReference type="Proteomes" id="UP000092993">
    <property type="component" value="Unassembled WGS sequence"/>
</dbReference>
<accession>A0A1C7LYC4</accession>
<gene>
    <name evidence="2" type="ORF">A0H81_10754</name>
</gene>
<proteinExistence type="predicted"/>
<evidence type="ECO:0000313" key="3">
    <source>
        <dbReference type="Proteomes" id="UP000092993"/>
    </source>
</evidence>
<feature type="region of interest" description="Disordered" evidence="1">
    <location>
        <begin position="57"/>
        <end position="90"/>
    </location>
</feature>
<dbReference type="EMBL" id="LUGG01000018">
    <property type="protein sequence ID" value="OBZ69157.1"/>
    <property type="molecule type" value="Genomic_DNA"/>
</dbReference>
<dbReference type="AlphaFoldDB" id="A0A1C7LYC4"/>